<dbReference type="GO" id="GO:0042910">
    <property type="term" value="F:xenobiotic transmembrane transporter activity"/>
    <property type="evidence" value="ECO:0007669"/>
    <property type="project" value="TreeGrafter"/>
</dbReference>
<keyword evidence="3" id="KW-1185">Reference proteome</keyword>
<feature type="transmembrane region" description="Helical" evidence="1">
    <location>
        <begin position="1006"/>
        <end position="1023"/>
    </location>
</feature>
<feature type="transmembrane region" description="Helical" evidence="1">
    <location>
        <begin position="906"/>
        <end position="925"/>
    </location>
</feature>
<keyword evidence="1" id="KW-0472">Membrane</keyword>
<protein>
    <submittedName>
        <fullName evidence="2">Multidrug efflux pump subunit AcrB</fullName>
    </submittedName>
</protein>
<feature type="transmembrane region" description="Helical" evidence="1">
    <location>
        <begin position="390"/>
        <end position="409"/>
    </location>
</feature>
<organism evidence="2 3">
    <name type="scientific">Paenibacillus algorifonticola</name>
    <dbReference type="NCBI Taxonomy" id="684063"/>
    <lineage>
        <taxon>Bacteria</taxon>
        <taxon>Bacillati</taxon>
        <taxon>Bacillota</taxon>
        <taxon>Bacilli</taxon>
        <taxon>Bacillales</taxon>
        <taxon>Paenibacillaceae</taxon>
        <taxon>Paenibacillus</taxon>
    </lineage>
</organism>
<dbReference type="PANTHER" id="PTHR32063">
    <property type="match status" value="1"/>
</dbReference>
<accession>A0A1I2BAZ5</accession>
<dbReference type="PRINTS" id="PR00702">
    <property type="entry name" value="ACRIFLAVINRP"/>
</dbReference>
<dbReference type="Gene3D" id="3.30.70.1440">
    <property type="entry name" value="Multidrug efflux transporter AcrB pore domain"/>
    <property type="match status" value="1"/>
</dbReference>
<feature type="transmembrane region" description="Helical" evidence="1">
    <location>
        <begin position="522"/>
        <end position="549"/>
    </location>
</feature>
<dbReference type="AlphaFoldDB" id="A0A1I2BAZ5"/>
<feature type="transmembrane region" description="Helical" evidence="1">
    <location>
        <begin position="445"/>
        <end position="469"/>
    </location>
</feature>
<feature type="transmembrane region" description="Helical" evidence="1">
    <location>
        <begin position="490"/>
        <end position="516"/>
    </location>
</feature>
<dbReference type="SUPFAM" id="SSF82714">
    <property type="entry name" value="Multidrug efflux transporter AcrB TolC docking domain, DN and DC subdomains"/>
    <property type="match status" value="1"/>
</dbReference>
<dbReference type="Gene3D" id="1.20.1640.10">
    <property type="entry name" value="Multidrug efflux transporter AcrB transmembrane domain"/>
    <property type="match status" value="3"/>
</dbReference>
<dbReference type="Gene3D" id="3.30.70.1320">
    <property type="entry name" value="Multidrug efflux transporter AcrB pore domain like"/>
    <property type="match status" value="2"/>
</dbReference>
<dbReference type="InterPro" id="IPR027463">
    <property type="entry name" value="AcrB_DN_DC_subdom"/>
</dbReference>
<dbReference type="Gene3D" id="3.30.70.1430">
    <property type="entry name" value="Multidrug efflux transporter AcrB pore domain"/>
    <property type="match status" value="2"/>
</dbReference>
<dbReference type="PANTHER" id="PTHR32063:SF0">
    <property type="entry name" value="SWARMING MOTILITY PROTEIN SWRC"/>
    <property type="match status" value="1"/>
</dbReference>
<gene>
    <name evidence="2" type="ORF">SAMN04487969_103254</name>
</gene>
<keyword evidence="1" id="KW-0812">Transmembrane</keyword>
<feature type="transmembrane region" description="Helical" evidence="1">
    <location>
        <begin position="416"/>
        <end position="433"/>
    </location>
</feature>
<sequence>MNRLTKFSLKNSVAVILLCALVLGYGLYASTQIKQQTFPDLDFPAVFVQAIQPGASTEEIESEVAKPIEDNLKRVQGYESLTSTSSENAASIFIQFPFGTDMDKKYSEVEAELNKLKLSDNANVTVQRLSANSQPIYQAAVFAAEGDSAKLADKLQNTVVPELQKLAGVGNVTLKGGTTNELSIVVDKNKAAQHGITLSSIRTALQALDYALPLGTVSQEETVIPIRLTGSLDSLKQLEALKLTATAGGGAAGSATGSAGGAGAGGVQGNVANQAAAGSAAGTASGNAVGAGAGIGASSGSGASSGAGAAAAITLGDIADIKSVSEQNEITRFNGEPSFVISIQKTQDANTADVSDNVRELLTTYQDTGELDYHVIVDQGQEIKESVSGLIREGLYGTLFCVLIIFLFLRNVRATIISILSLPISIFATIAIMDQMGYTLNIMTLGGIAVSVGRIVDDSIVVIENIYRWRQEKGEKMSGKELAYQATREVIGAVASSTAATIVVFAPLAFVSGIIGQFFRPFSIAVVLSISISLLVSMMLIPVLGSFFFRNVKPHTKESRLSNGFEKIIRSALKRKALVLGSAVVLLVGSLGMIPLIGVAFLPTSATPSLAIDVALPAQSSLKQTDDVSGKVEAYLSKQGNVESYEVSVGGAGANPLLSSGGNNKATITVQFAEGSDMAQLTSKLQTELLTVVTAEQVGTTLNIKAGEQQGPPSGNNIDVSIYSDSADKLAQTALQIENLMNESSDLKDITNNMDEVTPKWVISLNQSGIDDNISPYLIMQLTGEQLRPVDAGTYKIDNKEQAIILSYKQQIATKEELENIQIPTAAGMKKLKDIADITEQNTWIKVSHDDGKMYALVSGAVKDASAVSAVTKQVQADIDSLTLPSGVELKVGGGLQMINDGFSSLGIAMAAAIGLVFIIMSMTFGGLRTPLIILASLVFIPIGSLSALLLSGQSLSMSGMIGMLMLVGIVVTNAVVLLDRVEKNRKAGIPITEAIVEAARTRLRPILMTAFATMLALVPLALSGSSTSLISGGLAITVIGGLFSSTVLTLIVMPVIYEMVWKKHKVIEADAFNDYE</sequence>
<feature type="transmembrane region" description="Helical" evidence="1">
    <location>
        <begin position="932"/>
        <end position="952"/>
    </location>
</feature>
<dbReference type="SUPFAM" id="SSF82866">
    <property type="entry name" value="Multidrug efflux transporter AcrB transmembrane domain"/>
    <property type="match status" value="2"/>
</dbReference>
<dbReference type="InterPro" id="IPR001036">
    <property type="entry name" value="Acrflvin-R"/>
</dbReference>
<proteinExistence type="predicted"/>
<feature type="transmembrane region" description="Helical" evidence="1">
    <location>
        <begin position="1035"/>
        <end position="1058"/>
    </location>
</feature>
<evidence type="ECO:0000313" key="3">
    <source>
        <dbReference type="Proteomes" id="UP000183410"/>
    </source>
</evidence>
<dbReference type="RefSeq" id="WP_046228665.1">
    <property type="nucleotide sequence ID" value="NZ_FONN01000003.1"/>
</dbReference>
<dbReference type="EMBL" id="FONN01000003">
    <property type="protein sequence ID" value="SFE53315.1"/>
    <property type="molecule type" value="Genomic_DNA"/>
</dbReference>
<dbReference type="GO" id="GO:0005886">
    <property type="term" value="C:plasma membrane"/>
    <property type="evidence" value="ECO:0007669"/>
    <property type="project" value="TreeGrafter"/>
</dbReference>
<reference evidence="3" key="1">
    <citation type="submission" date="2016-10" db="EMBL/GenBank/DDBJ databases">
        <authorList>
            <person name="Varghese N."/>
            <person name="Submissions S."/>
        </authorList>
    </citation>
    <scope>NUCLEOTIDE SEQUENCE [LARGE SCALE GENOMIC DNA]</scope>
    <source>
        <strain evidence="3">CGMCC 1.10223</strain>
    </source>
</reference>
<dbReference type="SUPFAM" id="SSF82693">
    <property type="entry name" value="Multidrug efflux transporter AcrB pore domain, PN1, PN2, PC1 and PC2 subdomains"/>
    <property type="match status" value="3"/>
</dbReference>
<feature type="transmembrane region" description="Helical" evidence="1">
    <location>
        <begin position="958"/>
        <end position="979"/>
    </location>
</feature>
<dbReference type="Gene3D" id="3.30.2090.10">
    <property type="entry name" value="Multidrug efflux transporter AcrB TolC docking domain, DN and DC subdomains"/>
    <property type="match status" value="3"/>
</dbReference>
<evidence type="ECO:0000256" key="1">
    <source>
        <dbReference type="SAM" id="Phobius"/>
    </source>
</evidence>
<evidence type="ECO:0000313" key="2">
    <source>
        <dbReference type="EMBL" id="SFE53315.1"/>
    </source>
</evidence>
<dbReference type="Pfam" id="PF00873">
    <property type="entry name" value="ACR_tran"/>
    <property type="match status" value="2"/>
</dbReference>
<name>A0A1I2BAZ5_9BACL</name>
<dbReference type="Proteomes" id="UP000183410">
    <property type="component" value="Unassembled WGS sequence"/>
</dbReference>
<feature type="transmembrane region" description="Helical" evidence="1">
    <location>
        <begin position="577"/>
        <end position="602"/>
    </location>
</feature>
<keyword evidence="1" id="KW-1133">Transmembrane helix</keyword>